<organism evidence="1 2">
    <name type="scientific">Portunus trituberculatus</name>
    <name type="common">Swimming crab</name>
    <name type="synonym">Neptunus trituberculatus</name>
    <dbReference type="NCBI Taxonomy" id="210409"/>
    <lineage>
        <taxon>Eukaryota</taxon>
        <taxon>Metazoa</taxon>
        <taxon>Ecdysozoa</taxon>
        <taxon>Arthropoda</taxon>
        <taxon>Crustacea</taxon>
        <taxon>Multicrustacea</taxon>
        <taxon>Malacostraca</taxon>
        <taxon>Eumalacostraca</taxon>
        <taxon>Eucarida</taxon>
        <taxon>Decapoda</taxon>
        <taxon>Pleocyemata</taxon>
        <taxon>Brachyura</taxon>
        <taxon>Eubrachyura</taxon>
        <taxon>Portunoidea</taxon>
        <taxon>Portunidae</taxon>
        <taxon>Portuninae</taxon>
        <taxon>Portunus</taxon>
    </lineage>
</organism>
<name>A0A5B7DRT3_PORTR</name>
<comment type="caution">
    <text evidence="1">The sequence shown here is derived from an EMBL/GenBank/DDBJ whole genome shotgun (WGS) entry which is preliminary data.</text>
</comment>
<dbReference type="AlphaFoldDB" id="A0A5B7DRT3"/>
<dbReference type="Proteomes" id="UP000324222">
    <property type="component" value="Unassembled WGS sequence"/>
</dbReference>
<keyword evidence="2" id="KW-1185">Reference proteome</keyword>
<evidence type="ECO:0000313" key="1">
    <source>
        <dbReference type="EMBL" id="MPC23764.1"/>
    </source>
</evidence>
<accession>A0A5B7DRT3</accession>
<sequence length="109" mass="12298">MQENVILMTAAQHKSQLGEGETETPGSLCLQPQVWTFNYKLKKWMLDAEADRMNVRYKQADNKWVTANIYKSIASSGYSLMPLQRSAHSVKGSTTRHGRQLVPVTSEVV</sequence>
<gene>
    <name evidence="1" type="ORF">E2C01_016825</name>
</gene>
<reference evidence="1 2" key="1">
    <citation type="submission" date="2019-05" db="EMBL/GenBank/DDBJ databases">
        <title>Another draft genome of Portunus trituberculatus and its Hox gene families provides insights of decapod evolution.</title>
        <authorList>
            <person name="Jeong J.-H."/>
            <person name="Song I."/>
            <person name="Kim S."/>
            <person name="Choi T."/>
            <person name="Kim D."/>
            <person name="Ryu S."/>
            <person name="Kim W."/>
        </authorList>
    </citation>
    <scope>NUCLEOTIDE SEQUENCE [LARGE SCALE GENOMIC DNA]</scope>
    <source>
        <tissue evidence="1">Muscle</tissue>
    </source>
</reference>
<proteinExistence type="predicted"/>
<protein>
    <submittedName>
        <fullName evidence="1">Uncharacterized protein</fullName>
    </submittedName>
</protein>
<dbReference type="EMBL" id="VSRR010001248">
    <property type="protein sequence ID" value="MPC23764.1"/>
    <property type="molecule type" value="Genomic_DNA"/>
</dbReference>
<evidence type="ECO:0000313" key="2">
    <source>
        <dbReference type="Proteomes" id="UP000324222"/>
    </source>
</evidence>